<dbReference type="Proteomes" id="UP000703269">
    <property type="component" value="Unassembled WGS sequence"/>
</dbReference>
<keyword evidence="3" id="KW-1185">Reference proteome</keyword>
<dbReference type="InterPro" id="IPR053206">
    <property type="entry name" value="Dimeric_xanthone_biosynth"/>
</dbReference>
<dbReference type="PANTHER" id="PTHR38048">
    <property type="entry name" value="EXPRESSED PROTEIN"/>
    <property type="match status" value="1"/>
</dbReference>
<evidence type="ECO:0000313" key="3">
    <source>
        <dbReference type="Proteomes" id="UP000703269"/>
    </source>
</evidence>
<comment type="caution">
    <text evidence="2">The sequence shown here is derived from an EMBL/GenBank/DDBJ whole genome shotgun (WGS) entry which is preliminary data.</text>
</comment>
<evidence type="ECO:0000313" key="2">
    <source>
        <dbReference type="EMBL" id="GJE85244.1"/>
    </source>
</evidence>
<dbReference type="OrthoDB" id="58416at2759"/>
<name>A0A9P3FZN5_9APHY</name>
<gene>
    <name evidence="2" type="ORF">PsYK624_013220</name>
</gene>
<organism evidence="2 3">
    <name type="scientific">Phanerochaete sordida</name>
    <dbReference type="NCBI Taxonomy" id="48140"/>
    <lineage>
        <taxon>Eukaryota</taxon>
        <taxon>Fungi</taxon>
        <taxon>Dikarya</taxon>
        <taxon>Basidiomycota</taxon>
        <taxon>Agaricomycotina</taxon>
        <taxon>Agaricomycetes</taxon>
        <taxon>Polyporales</taxon>
        <taxon>Phanerochaetaceae</taxon>
        <taxon>Phanerochaete</taxon>
    </lineage>
</organism>
<protein>
    <recommendedName>
        <fullName evidence="1">Hemerythrin-like domain-containing protein</fullName>
    </recommendedName>
</protein>
<dbReference type="Gene3D" id="1.20.120.520">
    <property type="entry name" value="nmb1532 protein domain like"/>
    <property type="match status" value="1"/>
</dbReference>
<proteinExistence type="predicted"/>
<dbReference type="PANTHER" id="PTHR38048:SF2">
    <property type="entry name" value="HEMERYTHRIN-LIKE DOMAIN-CONTAINING PROTEIN"/>
    <property type="match status" value="1"/>
</dbReference>
<dbReference type="Pfam" id="PF01814">
    <property type="entry name" value="Hemerythrin"/>
    <property type="match status" value="1"/>
</dbReference>
<dbReference type="EMBL" id="BPQB01000002">
    <property type="protein sequence ID" value="GJE85244.1"/>
    <property type="molecule type" value="Genomic_DNA"/>
</dbReference>
<dbReference type="InterPro" id="IPR012312">
    <property type="entry name" value="Hemerythrin-like"/>
</dbReference>
<evidence type="ECO:0000259" key="1">
    <source>
        <dbReference type="Pfam" id="PF01814"/>
    </source>
</evidence>
<sequence length="222" mass="25027">MADIPATVPTDAYELLHWNMVLAHDTFKLGYDKIVEVLADPPMKDLPNFLGYCQAWAKSIEEHHNSEEAVVFPFLNEKMDFAGEVAQHKAVHAVLDELAASLAASEADPAHFDAAALRALMVRFREPLYTHLDDEVEHIRASELRAAGFSEDALRGLVARLEAYARAHGDPFLQVPFMRSHTPAAYKECWPPMPWVLRKVVVPYVLALRHAGYWKYAPYAMS</sequence>
<dbReference type="AlphaFoldDB" id="A0A9P3FZN5"/>
<reference evidence="2 3" key="1">
    <citation type="submission" date="2021-08" db="EMBL/GenBank/DDBJ databases">
        <title>Draft Genome Sequence of Phanerochaete sordida strain YK-624.</title>
        <authorList>
            <person name="Mori T."/>
            <person name="Dohra H."/>
            <person name="Suzuki T."/>
            <person name="Kawagishi H."/>
            <person name="Hirai H."/>
        </authorList>
    </citation>
    <scope>NUCLEOTIDE SEQUENCE [LARGE SCALE GENOMIC DNA]</scope>
    <source>
        <strain evidence="2 3">YK-624</strain>
    </source>
</reference>
<accession>A0A9P3FZN5</accession>
<feature type="domain" description="Hemerythrin-like" evidence="1">
    <location>
        <begin position="20"/>
        <end position="136"/>
    </location>
</feature>